<dbReference type="EMBL" id="VSRR010009901">
    <property type="protein sequence ID" value="MPC51030.1"/>
    <property type="molecule type" value="Genomic_DNA"/>
</dbReference>
<dbReference type="InterPro" id="IPR002059">
    <property type="entry name" value="CSP_DNA-bd"/>
</dbReference>
<organism evidence="3 4">
    <name type="scientific">Portunus trituberculatus</name>
    <name type="common">Swimming crab</name>
    <name type="synonym">Neptunus trituberculatus</name>
    <dbReference type="NCBI Taxonomy" id="210409"/>
    <lineage>
        <taxon>Eukaryota</taxon>
        <taxon>Metazoa</taxon>
        <taxon>Ecdysozoa</taxon>
        <taxon>Arthropoda</taxon>
        <taxon>Crustacea</taxon>
        <taxon>Multicrustacea</taxon>
        <taxon>Malacostraca</taxon>
        <taxon>Eumalacostraca</taxon>
        <taxon>Eucarida</taxon>
        <taxon>Decapoda</taxon>
        <taxon>Pleocyemata</taxon>
        <taxon>Brachyura</taxon>
        <taxon>Eubrachyura</taxon>
        <taxon>Portunoidea</taxon>
        <taxon>Portunidae</taxon>
        <taxon>Portuninae</taxon>
        <taxon>Portunus</taxon>
    </lineage>
</organism>
<dbReference type="InterPro" id="IPR019844">
    <property type="entry name" value="CSD_CS"/>
</dbReference>
<feature type="compositionally biased region" description="Acidic residues" evidence="1">
    <location>
        <begin position="311"/>
        <end position="345"/>
    </location>
</feature>
<dbReference type="AlphaFoldDB" id="A0A5B7FT84"/>
<comment type="caution">
    <text evidence="3">The sequence shown here is derived from an EMBL/GenBank/DDBJ whole genome shotgun (WGS) entry which is preliminary data.</text>
</comment>
<accession>A0A5B7FT84</accession>
<dbReference type="PRINTS" id="PR00050">
    <property type="entry name" value="COLDSHOCK"/>
</dbReference>
<feature type="compositionally biased region" description="Polar residues" evidence="1">
    <location>
        <begin position="448"/>
        <end position="457"/>
    </location>
</feature>
<dbReference type="Pfam" id="PF26215">
    <property type="entry name" value="HTH_animal"/>
    <property type="match status" value="1"/>
</dbReference>
<dbReference type="PROSITE" id="PS51857">
    <property type="entry name" value="CSD_2"/>
    <property type="match status" value="1"/>
</dbReference>
<dbReference type="Pfam" id="PF00313">
    <property type="entry name" value="CSD"/>
    <property type="match status" value="1"/>
</dbReference>
<evidence type="ECO:0000259" key="2">
    <source>
        <dbReference type="PROSITE" id="PS51857"/>
    </source>
</evidence>
<dbReference type="SUPFAM" id="SSF50249">
    <property type="entry name" value="Nucleic acid-binding proteins"/>
    <property type="match status" value="1"/>
</dbReference>
<protein>
    <submittedName>
        <fullName evidence="3">Cold shock protein</fullName>
    </submittedName>
</protein>
<feature type="compositionally biased region" description="Basic and acidic residues" evidence="1">
    <location>
        <begin position="384"/>
        <end position="395"/>
    </location>
</feature>
<reference evidence="3 4" key="1">
    <citation type="submission" date="2019-05" db="EMBL/GenBank/DDBJ databases">
        <title>Another draft genome of Portunus trituberculatus and its Hox gene families provides insights of decapod evolution.</title>
        <authorList>
            <person name="Jeong J.-H."/>
            <person name="Song I."/>
            <person name="Kim S."/>
            <person name="Choi T."/>
            <person name="Kim D."/>
            <person name="Ryu S."/>
            <person name="Kim W."/>
        </authorList>
    </citation>
    <scope>NUCLEOTIDE SEQUENCE [LARGE SCALE GENOMIC DNA]</scope>
    <source>
        <tissue evidence="3">Muscle</tissue>
    </source>
</reference>
<dbReference type="PROSITE" id="PS00352">
    <property type="entry name" value="CSD_1"/>
    <property type="match status" value="1"/>
</dbReference>
<proteinExistence type="predicted"/>
<gene>
    <name evidence="3" type="primary">csp_1</name>
    <name evidence="3" type="ORF">E2C01_044867</name>
</gene>
<dbReference type="GO" id="GO:0003676">
    <property type="term" value="F:nucleic acid binding"/>
    <property type="evidence" value="ECO:0007669"/>
    <property type="project" value="InterPro"/>
</dbReference>
<feature type="compositionally biased region" description="Basic and acidic residues" evidence="1">
    <location>
        <begin position="286"/>
        <end position="310"/>
    </location>
</feature>
<name>A0A5B7FT84_PORTR</name>
<dbReference type="InterPro" id="IPR012340">
    <property type="entry name" value="NA-bd_OB-fold"/>
</dbReference>
<dbReference type="InterPro" id="IPR058912">
    <property type="entry name" value="HTH_animal"/>
</dbReference>
<dbReference type="Gene3D" id="2.40.50.140">
    <property type="entry name" value="Nucleic acid-binding proteins"/>
    <property type="match status" value="1"/>
</dbReference>
<evidence type="ECO:0000313" key="4">
    <source>
        <dbReference type="Proteomes" id="UP000324222"/>
    </source>
</evidence>
<feature type="domain" description="CSD" evidence="2">
    <location>
        <begin position="133"/>
        <end position="199"/>
    </location>
</feature>
<feature type="region of interest" description="Disordered" evidence="1">
    <location>
        <begin position="272"/>
        <end position="395"/>
    </location>
</feature>
<sequence>MAAQRSSEMSGGSRGSRSAVNAFVKRALTHSSTWKATNAELRRVSQLLTSNGYPQKDIDDVIRRMDAFMSENKLKTKEPGITLYYKDTICTVYKDEKAMKKIICSNSSQLELNSTHLNSDSRNSQLTERTSPDYHGNVKWYNAKAGYGFITDQRTGRDVFVHATGFSRPLKENLPREEDKVLLKFGEGVKGPEAKDVAWDGSPSRQPIKKTRLPHKTEVKDVQTKVWGCIYTAKAISGVDHRRLQDLLSLLLQHNGLPAIYILRTAFDVPHRSMQRTTRRVPPANHRTEAIDVDQRRQNRTKVKVERDEPKAEEEAEDEEEDEEVDEEYDDEDDDMEYDDEDEVQECVHVIKKTRTTDTPQPTSRTRETRSPPAIVKKTTHSLTADRGKAAGTSKKEIREALAKWEEIKIANPLVKLLPIKIKIDEDLVLLSQQEYEGWITVRRRQHGSNSRTSPNRTLEPVPSTMDKQETSKDRKRQRAKK</sequence>
<dbReference type="Proteomes" id="UP000324222">
    <property type="component" value="Unassembled WGS sequence"/>
</dbReference>
<feature type="region of interest" description="Disordered" evidence="1">
    <location>
        <begin position="443"/>
        <end position="482"/>
    </location>
</feature>
<evidence type="ECO:0000313" key="3">
    <source>
        <dbReference type="EMBL" id="MPC51030.1"/>
    </source>
</evidence>
<keyword evidence="4" id="KW-1185">Reference proteome</keyword>
<evidence type="ECO:0000256" key="1">
    <source>
        <dbReference type="SAM" id="MobiDB-lite"/>
    </source>
</evidence>
<dbReference type="CDD" id="cd04458">
    <property type="entry name" value="CSP_CDS"/>
    <property type="match status" value="1"/>
</dbReference>
<dbReference type="OrthoDB" id="203339at2759"/>